<dbReference type="EMBL" id="JABVXQ010000003">
    <property type="protein sequence ID" value="KAF6119725.1"/>
    <property type="molecule type" value="Genomic_DNA"/>
</dbReference>
<feature type="signal peptide" evidence="1">
    <location>
        <begin position="1"/>
        <end position="35"/>
    </location>
</feature>
<reference evidence="2 3" key="1">
    <citation type="journal article" date="2020" name="Nature">
        <title>Six reference-quality genomes reveal evolution of bat adaptations.</title>
        <authorList>
            <person name="Jebb D."/>
            <person name="Huang Z."/>
            <person name="Pippel M."/>
            <person name="Hughes G.M."/>
            <person name="Lavrichenko K."/>
            <person name="Devanna P."/>
            <person name="Winkler S."/>
            <person name="Jermiin L.S."/>
            <person name="Skirmuntt E.C."/>
            <person name="Katzourakis A."/>
            <person name="Burkitt-Gray L."/>
            <person name="Ray D.A."/>
            <person name="Sullivan K.A.M."/>
            <person name="Roscito J.G."/>
            <person name="Kirilenko B.M."/>
            <person name="Davalos L.M."/>
            <person name="Corthals A.P."/>
            <person name="Power M.L."/>
            <person name="Jones G."/>
            <person name="Ransome R.D."/>
            <person name="Dechmann D.K.N."/>
            <person name="Locatelli A.G."/>
            <person name="Puechmaille S.J."/>
            <person name="Fedrigo O."/>
            <person name="Jarvis E.D."/>
            <person name="Hiller M."/>
            <person name="Vernes S.C."/>
            <person name="Myers E.W."/>
            <person name="Teeling E.C."/>
        </authorList>
    </citation>
    <scope>NUCLEOTIDE SEQUENCE [LARGE SCALE GENOMIC DNA]</scope>
    <source>
        <strain evidence="2">Bat1K_MPI-CBG_1</strain>
    </source>
</reference>
<comment type="caution">
    <text evidence="2">The sequence shown here is derived from an EMBL/GenBank/DDBJ whole genome shotgun (WGS) entry which is preliminary data.</text>
</comment>
<keyword evidence="1" id="KW-0732">Signal</keyword>
<dbReference type="Proteomes" id="UP000664940">
    <property type="component" value="Unassembled WGS sequence"/>
</dbReference>
<dbReference type="AlphaFoldDB" id="A0A834EG68"/>
<proteinExistence type="predicted"/>
<accession>A0A834EG68</accession>
<evidence type="ECO:0000256" key="1">
    <source>
        <dbReference type="SAM" id="SignalP"/>
    </source>
</evidence>
<name>A0A834EG68_9CHIR</name>
<protein>
    <submittedName>
        <fullName evidence="2">Uncharacterized protein</fullName>
    </submittedName>
</protein>
<feature type="chain" id="PRO_5032539776" evidence="1">
    <location>
        <begin position="36"/>
        <end position="127"/>
    </location>
</feature>
<organism evidence="2 3">
    <name type="scientific">Phyllostomus discolor</name>
    <name type="common">pale spear-nosed bat</name>
    <dbReference type="NCBI Taxonomy" id="89673"/>
    <lineage>
        <taxon>Eukaryota</taxon>
        <taxon>Metazoa</taxon>
        <taxon>Chordata</taxon>
        <taxon>Craniata</taxon>
        <taxon>Vertebrata</taxon>
        <taxon>Euteleostomi</taxon>
        <taxon>Mammalia</taxon>
        <taxon>Eutheria</taxon>
        <taxon>Laurasiatheria</taxon>
        <taxon>Chiroptera</taxon>
        <taxon>Yangochiroptera</taxon>
        <taxon>Phyllostomidae</taxon>
        <taxon>Phyllostominae</taxon>
        <taxon>Phyllostomus</taxon>
    </lineage>
</organism>
<sequence>MPPSAFWHQLHEHINFLLCLGWFELGFCLFQLTNPDEYTNLWIQEITRLPLEPCICLYPLYTGTVTACDIATTTLASMTTISLCACPSISRPSKSRALGLLTIPCNCHGQPPWPGYWKWKPDCNGSK</sequence>
<evidence type="ECO:0000313" key="2">
    <source>
        <dbReference type="EMBL" id="KAF6119725.1"/>
    </source>
</evidence>
<gene>
    <name evidence="2" type="ORF">HJG60_010156</name>
</gene>
<evidence type="ECO:0000313" key="3">
    <source>
        <dbReference type="Proteomes" id="UP000664940"/>
    </source>
</evidence>